<gene>
    <name evidence="3" type="ORF">LECACI_7A001485</name>
</gene>
<dbReference type="Proteomes" id="UP001296104">
    <property type="component" value="Unassembled WGS sequence"/>
</dbReference>
<evidence type="ECO:0000256" key="1">
    <source>
        <dbReference type="SAM" id="MobiDB-lite"/>
    </source>
</evidence>
<evidence type="ECO:0000256" key="2">
    <source>
        <dbReference type="SAM" id="SignalP"/>
    </source>
</evidence>
<feature type="compositionally biased region" description="Gly residues" evidence="1">
    <location>
        <begin position="197"/>
        <end position="210"/>
    </location>
</feature>
<protein>
    <submittedName>
        <fullName evidence="3">Uncharacterized protein</fullName>
    </submittedName>
</protein>
<feature type="region of interest" description="Disordered" evidence="1">
    <location>
        <begin position="34"/>
        <end position="54"/>
    </location>
</feature>
<feature type="signal peptide" evidence="2">
    <location>
        <begin position="1"/>
        <end position="17"/>
    </location>
</feature>
<proteinExistence type="predicted"/>
<organism evidence="3 4">
    <name type="scientific">Lecanosticta acicola</name>
    <dbReference type="NCBI Taxonomy" id="111012"/>
    <lineage>
        <taxon>Eukaryota</taxon>
        <taxon>Fungi</taxon>
        <taxon>Dikarya</taxon>
        <taxon>Ascomycota</taxon>
        <taxon>Pezizomycotina</taxon>
        <taxon>Dothideomycetes</taxon>
        <taxon>Dothideomycetidae</taxon>
        <taxon>Mycosphaerellales</taxon>
        <taxon>Mycosphaerellaceae</taxon>
        <taxon>Lecanosticta</taxon>
    </lineage>
</organism>
<feature type="region of interest" description="Disordered" evidence="1">
    <location>
        <begin position="115"/>
        <end position="248"/>
    </location>
</feature>
<dbReference type="EMBL" id="CAVMBE010000005">
    <property type="protein sequence ID" value="CAK3840235.1"/>
    <property type="molecule type" value="Genomic_DNA"/>
</dbReference>
<reference evidence="3" key="1">
    <citation type="submission" date="2023-11" db="EMBL/GenBank/DDBJ databases">
        <authorList>
            <person name="Alioto T."/>
            <person name="Alioto T."/>
            <person name="Gomez Garrido J."/>
        </authorList>
    </citation>
    <scope>NUCLEOTIDE SEQUENCE</scope>
</reference>
<feature type="chain" id="PRO_5042605504" evidence="2">
    <location>
        <begin position="18"/>
        <end position="355"/>
    </location>
</feature>
<feature type="compositionally biased region" description="Gly residues" evidence="1">
    <location>
        <begin position="218"/>
        <end position="236"/>
    </location>
</feature>
<accession>A0AAI8YT41</accession>
<dbReference type="AlphaFoldDB" id="A0AAI8YT41"/>
<name>A0AAI8YT41_9PEZI</name>
<feature type="compositionally biased region" description="Gly residues" evidence="1">
    <location>
        <begin position="123"/>
        <end position="132"/>
    </location>
</feature>
<feature type="compositionally biased region" description="Basic and acidic residues" evidence="1">
    <location>
        <begin position="133"/>
        <end position="146"/>
    </location>
</feature>
<evidence type="ECO:0000313" key="4">
    <source>
        <dbReference type="Proteomes" id="UP001296104"/>
    </source>
</evidence>
<evidence type="ECO:0000313" key="3">
    <source>
        <dbReference type="EMBL" id="CAK3840235.1"/>
    </source>
</evidence>
<keyword evidence="4" id="KW-1185">Reference proteome</keyword>
<sequence>MHTNAILVTALAALTAALPKEQAKQCATCGDNWNGEQSDQDDFRPQGYGDYQGNGNDYSRTGGFGGGRFDLNGGRFGVNGQNGGYGQNGEQSFQGQGGGERIGALGGGFPGDAFQGNQRFGQGAYGQGQGGERFGENRDFGHRFGAESENGGENGFQGDSLQGHGQQWQGAQGGYRGSESGQPGYLSGAEQRQGAWQGQGGFGNGGGFGSEGRNRFAYGGGPQLSGNDIGNGGGFGSEDRNRFAYGGGPQLSGNDIGAQIPINFAGQGLQQIPIGRLFPFQCTTQKVSFGDLSGLGPQINGNGGDDSEQQLNDIKCRLFSDAQGHNQIGEEFGDQQPCQFDDPTQVQSILCDRDN</sequence>
<comment type="caution">
    <text evidence="3">The sequence shown here is derived from an EMBL/GenBank/DDBJ whole genome shotgun (WGS) entry which is preliminary data.</text>
</comment>
<keyword evidence="2" id="KW-0732">Signal</keyword>